<reference evidence="1 2" key="1">
    <citation type="journal article" date="2012" name="Genome Biol.">
        <title>Sequencing three crocodilian genomes to illuminate the evolution of archosaurs and amniotes.</title>
        <authorList>
            <person name="St John J.A."/>
            <person name="Braun E.L."/>
            <person name="Isberg S.R."/>
            <person name="Miles L.G."/>
            <person name="Chong A.Y."/>
            <person name="Gongora J."/>
            <person name="Dalzell P."/>
            <person name="Moran C."/>
            <person name="Bed'hom B."/>
            <person name="Abzhanov A."/>
            <person name="Burgess S.C."/>
            <person name="Cooksey A.M."/>
            <person name="Castoe T.A."/>
            <person name="Crawford N.G."/>
            <person name="Densmore L.D."/>
            <person name="Drew J.C."/>
            <person name="Edwards S.V."/>
            <person name="Faircloth B.C."/>
            <person name="Fujita M.K."/>
            <person name="Greenwold M.J."/>
            <person name="Hoffmann F.G."/>
            <person name="Howard J.M."/>
            <person name="Iguchi T."/>
            <person name="Janes D.E."/>
            <person name="Khan S.Y."/>
            <person name="Kohno S."/>
            <person name="de Koning A.J."/>
            <person name="Lance S.L."/>
            <person name="McCarthy F.M."/>
            <person name="McCormack J.E."/>
            <person name="Merchant M.E."/>
            <person name="Peterson D.G."/>
            <person name="Pollock D.D."/>
            <person name="Pourmand N."/>
            <person name="Raney B.J."/>
            <person name="Roessler K.A."/>
            <person name="Sanford J.R."/>
            <person name="Sawyer R.H."/>
            <person name="Schmidt C.J."/>
            <person name="Triplett E.W."/>
            <person name="Tuberville T.D."/>
            <person name="Venegas-Anaya M."/>
            <person name="Howard J.T."/>
            <person name="Jarvis E.D."/>
            <person name="Guillette L.J.Jr."/>
            <person name="Glenn T.C."/>
            <person name="Green R.E."/>
            <person name="Ray D.A."/>
        </authorList>
    </citation>
    <scope>NUCLEOTIDE SEQUENCE [LARGE SCALE GENOMIC DNA]</scope>
    <source>
        <strain evidence="1">KSC_2009_1</strain>
    </source>
</reference>
<gene>
    <name evidence="1" type="ORF">Y1Q_0017515</name>
</gene>
<protein>
    <submittedName>
        <fullName evidence="1">Uncharacterized protein</fullName>
    </submittedName>
</protein>
<evidence type="ECO:0000313" key="2">
    <source>
        <dbReference type="Proteomes" id="UP000050525"/>
    </source>
</evidence>
<dbReference type="Proteomes" id="UP000050525">
    <property type="component" value="Unassembled WGS sequence"/>
</dbReference>
<name>A0A151P2L4_ALLMI</name>
<dbReference type="EMBL" id="AKHW03001210">
    <property type="protein sequence ID" value="KYO43190.1"/>
    <property type="molecule type" value="Genomic_DNA"/>
</dbReference>
<organism evidence="1 2">
    <name type="scientific">Alligator mississippiensis</name>
    <name type="common">American alligator</name>
    <dbReference type="NCBI Taxonomy" id="8496"/>
    <lineage>
        <taxon>Eukaryota</taxon>
        <taxon>Metazoa</taxon>
        <taxon>Chordata</taxon>
        <taxon>Craniata</taxon>
        <taxon>Vertebrata</taxon>
        <taxon>Euteleostomi</taxon>
        <taxon>Archelosauria</taxon>
        <taxon>Archosauria</taxon>
        <taxon>Crocodylia</taxon>
        <taxon>Alligatoridae</taxon>
        <taxon>Alligatorinae</taxon>
        <taxon>Alligator</taxon>
    </lineage>
</organism>
<evidence type="ECO:0000313" key="1">
    <source>
        <dbReference type="EMBL" id="KYO43190.1"/>
    </source>
</evidence>
<dbReference type="AlphaFoldDB" id="A0A151P2L4"/>
<sequence length="104" mass="11701">MTPGELSLDPLVSVMALTTGKDYPQEANKPGWNNLPAGLPILQRHGKMLTEREMPLSNTPKYRQKRHHLMLSTVTYHCLLYPGVLHDGSTKVVLILLPDWISID</sequence>
<accession>A0A151P2L4</accession>
<proteinExistence type="predicted"/>
<keyword evidence="2" id="KW-1185">Reference proteome</keyword>
<comment type="caution">
    <text evidence="1">The sequence shown here is derived from an EMBL/GenBank/DDBJ whole genome shotgun (WGS) entry which is preliminary data.</text>
</comment>